<sequence>MLHNDFMAGLVQAAKQVCHTKQTIELSPEQTLEFFNNRKIWEEYGIGMICQEGELVQLDLPSFPLPVRTNTVEWYTTEDGVEIIPKFQYHSIVNFFLRRCGTNLIPQGMRS</sequence>
<reference evidence="1 2" key="1">
    <citation type="submission" date="2018-02" db="EMBL/GenBank/DDBJ databases">
        <title>Isolation and characterization of bacteriophage of Enterobacter asburiae, a cause of soft rot disease of plants in Vietnam.</title>
        <authorList>
            <person name="Doi K."/>
            <person name="Nagayoshi Y."/>
            <person name="Fujino Y."/>
            <person name="Thanh N.C."/>
        </authorList>
    </citation>
    <scope>NUCLEOTIDE SEQUENCE [LARGE SCALE GENOMIC DNA]</scope>
</reference>
<name>A0A2Z6C844_9CAUD</name>
<organism evidence="1 2">
    <name type="scientific">Enterobacter phage EspM4VN</name>
    <dbReference type="NCBI Taxonomy" id="2137745"/>
    <lineage>
        <taxon>Viruses</taxon>
        <taxon>Duplodnaviria</taxon>
        <taxon>Heunggongvirae</taxon>
        <taxon>Uroviricota</taxon>
        <taxon>Caudoviricetes</taxon>
        <taxon>Pantevenvirales</taxon>
        <taxon>Ackermannviridae</taxon>
        <taxon>Aglimvirinae</taxon>
        <taxon>Agtrevirus</taxon>
        <taxon>Agtrevirus EM4</taxon>
    </lineage>
</organism>
<gene>
    <name evidence="1" type="primary">orf00058</name>
</gene>
<dbReference type="Proteomes" id="UP000248666">
    <property type="component" value="Segment"/>
</dbReference>
<protein>
    <submittedName>
        <fullName evidence="1">Hypothetical phage protein</fullName>
    </submittedName>
</protein>
<dbReference type="RefSeq" id="YP_009876911.1">
    <property type="nucleotide sequence ID" value="NC_049384.1"/>
</dbReference>
<proteinExistence type="predicted"/>
<accession>A0A2Z6C844</accession>
<keyword evidence="2" id="KW-1185">Reference proteome</keyword>
<dbReference type="EMBL" id="LC373201">
    <property type="protein sequence ID" value="BBD52187.1"/>
    <property type="molecule type" value="Genomic_DNA"/>
</dbReference>
<evidence type="ECO:0000313" key="2">
    <source>
        <dbReference type="Proteomes" id="UP000248666"/>
    </source>
</evidence>
<evidence type="ECO:0000313" key="1">
    <source>
        <dbReference type="EMBL" id="BBD52187.1"/>
    </source>
</evidence>
<dbReference type="KEGG" id="vg:55806136"/>
<dbReference type="GeneID" id="55806136"/>